<dbReference type="InterPro" id="IPR000644">
    <property type="entry name" value="CBS_dom"/>
</dbReference>
<evidence type="ECO:0000256" key="6">
    <source>
        <dbReference type="ARBA" id="ARBA00023122"/>
    </source>
</evidence>
<dbReference type="SMART" id="SM00116">
    <property type="entry name" value="CBS"/>
    <property type="match status" value="2"/>
</dbReference>
<evidence type="ECO:0000259" key="9">
    <source>
        <dbReference type="PROSITE" id="PS50893"/>
    </source>
</evidence>
<keyword evidence="3" id="KW-0677">Repeat</keyword>
<name>A0A154BM15_ANASB</name>
<evidence type="ECO:0000256" key="5">
    <source>
        <dbReference type="ARBA" id="ARBA00022840"/>
    </source>
</evidence>
<dbReference type="RefSeq" id="WP_066245582.1">
    <property type="nucleotide sequence ID" value="NZ_LSGP01000026.1"/>
</dbReference>
<dbReference type="SUPFAM" id="SSF54631">
    <property type="entry name" value="CBS-domain pair"/>
    <property type="match status" value="1"/>
</dbReference>
<dbReference type="InterPro" id="IPR003593">
    <property type="entry name" value="AAA+_ATPase"/>
</dbReference>
<dbReference type="GO" id="GO:0005886">
    <property type="term" value="C:plasma membrane"/>
    <property type="evidence" value="ECO:0007669"/>
    <property type="project" value="UniProtKB-SubCell"/>
</dbReference>
<dbReference type="InterPro" id="IPR005892">
    <property type="entry name" value="Gly-betaine_transp_ATP-bd"/>
</dbReference>
<dbReference type="SMART" id="SM00382">
    <property type="entry name" value="AAA"/>
    <property type="match status" value="1"/>
</dbReference>
<proteinExistence type="inferred from homology"/>
<dbReference type="Proteomes" id="UP000076268">
    <property type="component" value="Unassembled WGS sequence"/>
</dbReference>
<dbReference type="InterPro" id="IPR027417">
    <property type="entry name" value="P-loop_NTPase"/>
</dbReference>
<dbReference type="InterPro" id="IPR046342">
    <property type="entry name" value="CBS_dom_sf"/>
</dbReference>
<evidence type="ECO:0000313" key="11">
    <source>
        <dbReference type="EMBL" id="KYZ75014.1"/>
    </source>
</evidence>
<evidence type="ECO:0000256" key="8">
    <source>
        <dbReference type="RuleBase" id="RU369116"/>
    </source>
</evidence>
<reference evidence="11 12" key="1">
    <citation type="submission" date="2016-02" db="EMBL/GenBank/DDBJ databases">
        <title>Anaerosporomusa subterraneum gen. nov., sp. nov., a spore-forming obligate anaerobe isolated from saprolite.</title>
        <authorList>
            <person name="Choi J.K."/>
            <person name="Shah M."/>
            <person name="Yee N."/>
        </authorList>
    </citation>
    <scope>NUCLEOTIDE SEQUENCE [LARGE SCALE GENOMIC DNA]</scope>
    <source>
        <strain evidence="11 12">RU4</strain>
    </source>
</reference>
<dbReference type="PROSITE" id="PS51371">
    <property type="entry name" value="CBS"/>
    <property type="match status" value="2"/>
</dbReference>
<dbReference type="FunFam" id="3.40.50.300:FF:000425">
    <property type="entry name" value="Probable ABC transporter, ATP-binding subunit"/>
    <property type="match status" value="1"/>
</dbReference>
<comment type="catalytic activity">
    <reaction evidence="8">
        <text>a quaternary ammonium(out) + ATP + H2O = a quaternary ammonium(in) + ADP + phosphate + H(+)</text>
        <dbReference type="Rhea" id="RHEA:11036"/>
        <dbReference type="ChEBI" id="CHEBI:15377"/>
        <dbReference type="ChEBI" id="CHEBI:15378"/>
        <dbReference type="ChEBI" id="CHEBI:30616"/>
        <dbReference type="ChEBI" id="CHEBI:35267"/>
        <dbReference type="ChEBI" id="CHEBI:43474"/>
        <dbReference type="ChEBI" id="CHEBI:456216"/>
    </reaction>
</comment>
<dbReference type="PROSITE" id="PS50893">
    <property type="entry name" value="ABC_TRANSPORTER_2"/>
    <property type="match status" value="1"/>
</dbReference>
<evidence type="ECO:0000256" key="7">
    <source>
        <dbReference type="PROSITE-ProRule" id="PRU00703"/>
    </source>
</evidence>
<dbReference type="GO" id="GO:0016887">
    <property type="term" value="F:ATP hydrolysis activity"/>
    <property type="evidence" value="ECO:0007669"/>
    <property type="project" value="UniProtKB-UniRule"/>
</dbReference>
<dbReference type="InterPro" id="IPR017871">
    <property type="entry name" value="ABC_transporter-like_CS"/>
</dbReference>
<organism evidence="11 12">
    <name type="scientific">Anaerosporomusa subterranea</name>
    <dbReference type="NCBI Taxonomy" id="1794912"/>
    <lineage>
        <taxon>Bacteria</taxon>
        <taxon>Bacillati</taxon>
        <taxon>Bacillota</taxon>
        <taxon>Negativicutes</taxon>
        <taxon>Acetonemataceae</taxon>
        <taxon>Anaerosporomusa</taxon>
    </lineage>
</organism>
<evidence type="ECO:0000313" key="12">
    <source>
        <dbReference type="Proteomes" id="UP000076268"/>
    </source>
</evidence>
<dbReference type="PROSITE" id="PS00211">
    <property type="entry name" value="ABC_TRANSPORTER_1"/>
    <property type="match status" value="1"/>
</dbReference>
<feature type="domain" description="CBS" evidence="10">
    <location>
        <begin position="314"/>
        <end position="372"/>
    </location>
</feature>
<dbReference type="EC" id="7.6.2.9" evidence="8"/>
<dbReference type="SUPFAM" id="SSF52540">
    <property type="entry name" value="P-loop containing nucleoside triphosphate hydrolases"/>
    <property type="match status" value="1"/>
</dbReference>
<keyword evidence="8" id="KW-0472">Membrane</keyword>
<dbReference type="STRING" id="1794912.AXX12_15665"/>
<dbReference type="Gene3D" id="3.10.580.10">
    <property type="entry name" value="CBS-domain"/>
    <property type="match status" value="1"/>
</dbReference>
<comment type="subunit">
    <text evidence="8">The complex is probably composed of two ATP-binding proteins, two transmembrane proteins and a solute-binding protein.</text>
</comment>
<comment type="caution">
    <text evidence="11">The sequence shown here is derived from an EMBL/GenBank/DDBJ whole genome shotgun (WGS) entry which is preliminary data.</text>
</comment>
<dbReference type="OrthoDB" id="9780431at2"/>
<evidence type="ECO:0000256" key="1">
    <source>
        <dbReference type="ARBA" id="ARBA00005417"/>
    </source>
</evidence>
<dbReference type="InterPro" id="IPR003439">
    <property type="entry name" value="ABC_transporter-like_ATP-bd"/>
</dbReference>
<dbReference type="GO" id="GO:0031460">
    <property type="term" value="P:glycine betaine transport"/>
    <property type="evidence" value="ECO:0007669"/>
    <property type="project" value="InterPro"/>
</dbReference>
<dbReference type="CDD" id="cd03295">
    <property type="entry name" value="ABC_OpuCA_Osmoprotection"/>
    <property type="match status" value="1"/>
</dbReference>
<sequence>MIKFEQVSKRYDKITVLNEINLQVQAGEIFVLIGPSGCGKTTTMKMINRLIEPSSGKITINGTDISELDPVELRRNIGYVIQSIGLLPHMTIAENVALVPRLKKWDEDAYIDRVNDLLKMVKLDPQIYGNRYPAELSGGQQQRVGVIRAMAADPPIILMDEPFSALDPISREQLQEELVRLQEVMKKTIVFVTHDMDEALKIGNRICLLHNGKVVQLDTPEQILRHPANEFVRGFIGESRLRNNATLPAISDVMVRPITSRPNKGLAEAIMQMRKQKVDTLLIVDSDNKLLGRTSVWDIQSRFDDENLALRDVLDPFAPCIAVNCELTDAIQMISQEQVSYLAVVNSDHKLLGVLTRASLVDVMAEQFSNGTNNKDAMTASEQKGVVA</sequence>
<evidence type="ECO:0000256" key="3">
    <source>
        <dbReference type="ARBA" id="ARBA00022737"/>
    </source>
</evidence>
<keyword evidence="8" id="KW-1003">Cell membrane</keyword>
<comment type="similarity">
    <text evidence="1 8">Belongs to the ABC transporter superfamily.</text>
</comment>
<dbReference type="AlphaFoldDB" id="A0A154BM15"/>
<evidence type="ECO:0000256" key="4">
    <source>
        <dbReference type="ARBA" id="ARBA00022741"/>
    </source>
</evidence>
<evidence type="ECO:0000259" key="10">
    <source>
        <dbReference type="PROSITE" id="PS51371"/>
    </source>
</evidence>
<dbReference type="GO" id="GO:0006865">
    <property type="term" value="P:amino acid transport"/>
    <property type="evidence" value="ECO:0007669"/>
    <property type="project" value="UniProtKB-UniRule"/>
</dbReference>
<gene>
    <name evidence="11" type="ORF">AXX12_15665</name>
</gene>
<keyword evidence="8" id="KW-0997">Cell inner membrane</keyword>
<dbReference type="NCBIfam" id="TIGR01186">
    <property type="entry name" value="proV"/>
    <property type="match status" value="1"/>
</dbReference>
<keyword evidence="6 7" id="KW-0129">CBS domain</keyword>
<keyword evidence="4 8" id="KW-0547">Nucleotide-binding</keyword>
<protein>
    <recommendedName>
        <fullName evidence="8">Quaternary amine transport ATP-binding protein</fullName>
        <ecNumber evidence="8">7.6.2.9</ecNumber>
    </recommendedName>
</protein>
<feature type="domain" description="CBS" evidence="10">
    <location>
        <begin position="253"/>
        <end position="310"/>
    </location>
</feature>
<dbReference type="EMBL" id="LSGP01000026">
    <property type="protein sequence ID" value="KYZ75014.1"/>
    <property type="molecule type" value="Genomic_DNA"/>
</dbReference>
<dbReference type="PANTHER" id="PTHR43117:SF4">
    <property type="entry name" value="OSMOPROTECTANT IMPORT ATP-BINDING PROTEIN OSMV"/>
    <property type="match status" value="1"/>
</dbReference>
<dbReference type="Pfam" id="PF00571">
    <property type="entry name" value="CBS"/>
    <property type="match status" value="2"/>
</dbReference>
<keyword evidence="12" id="KW-1185">Reference proteome</keyword>
<keyword evidence="5 8" id="KW-0067">ATP-binding</keyword>
<keyword evidence="2 8" id="KW-0813">Transport</keyword>
<dbReference type="Pfam" id="PF00005">
    <property type="entry name" value="ABC_tran"/>
    <property type="match status" value="1"/>
</dbReference>
<dbReference type="PANTHER" id="PTHR43117">
    <property type="entry name" value="OSMOPROTECTANT IMPORT ATP-BINDING PROTEIN OSMV"/>
    <property type="match status" value="1"/>
</dbReference>
<evidence type="ECO:0000256" key="2">
    <source>
        <dbReference type="ARBA" id="ARBA00022448"/>
    </source>
</evidence>
<comment type="subcellular location">
    <subcellularLocation>
        <location evidence="8">Cell inner membrane</location>
        <topology evidence="8">Peripheral membrane protein</topology>
    </subcellularLocation>
</comment>
<dbReference type="GO" id="GO:0005524">
    <property type="term" value="F:ATP binding"/>
    <property type="evidence" value="ECO:0007669"/>
    <property type="project" value="UniProtKB-UniRule"/>
</dbReference>
<feature type="domain" description="ABC transporter" evidence="9">
    <location>
        <begin position="2"/>
        <end position="236"/>
    </location>
</feature>
<dbReference type="Gene3D" id="3.40.50.300">
    <property type="entry name" value="P-loop containing nucleotide triphosphate hydrolases"/>
    <property type="match status" value="1"/>
</dbReference>
<accession>A0A154BM15</accession>
<dbReference type="GO" id="GO:0015418">
    <property type="term" value="F:ABC-type quaternary ammonium compound transporting activity"/>
    <property type="evidence" value="ECO:0007669"/>
    <property type="project" value="UniProtKB-EC"/>
</dbReference>